<name>A0A072U0S3_MEDTR</name>
<evidence type="ECO:0000256" key="2">
    <source>
        <dbReference type="ARBA" id="ARBA00023016"/>
    </source>
</evidence>
<protein>
    <submittedName>
        <fullName evidence="5">Hsp20/alpha crystallin family protein</fullName>
    </submittedName>
    <submittedName>
        <fullName evidence="6">Putative small heat shock protein HSP20</fullName>
    </submittedName>
</protein>
<dbReference type="CDD" id="cd00298">
    <property type="entry name" value="ACD_sHsps_p23-like"/>
    <property type="match status" value="1"/>
</dbReference>
<evidence type="ECO:0000313" key="5">
    <source>
        <dbReference type="EMBL" id="KEH23287.1"/>
    </source>
</evidence>
<dbReference type="InterPro" id="IPR008978">
    <property type="entry name" value="HSP20-like_chaperone"/>
</dbReference>
<evidence type="ECO:0000256" key="1">
    <source>
        <dbReference type="ARBA" id="ARBA00022946"/>
    </source>
</evidence>
<dbReference type="InterPro" id="IPR044656">
    <property type="entry name" value="HSP14.7/HSP23.5/HSP23.6-like"/>
</dbReference>
<feature type="domain" description="SHSP" evidence="4">
    <location>
        <begin position="232"/>
        <end position="336"/>
    </location>
</feature>
<dbReference type="Proteomes" id="UP000265566">
    <property type="component" value="Chromosome 7"/>
</dbReference>
<gene>
    <name evidence="5" type="ordered locus">MTR_7g073590</name>
    <name evidence="6" type="ORF">MtrunA17_Chr7g0245061</name>
</gene>
<dbReference type="AlphaFoldDB" id="A0A072U0S3"/>
<comment type="similarity">
    <text evidence="3">Belongs to the small heat shock protein (HSP20) family.</text>
</comment>
<dbReference type="InterPro" id="IPR002068">
    <property type="entry name" value="A-crystallin/Hsp20_dom"/>
</dbReference>
<evidence type="ECO:0000313" key="6">
    <source>
        <dbReference type="EMBL" id="RHN46702.1"/>
    </source>
</evidence>
<accession>A0A072U0S3</accession>
<keyword evidence="8" id="KW-1185">Reference proteome</keyword>
<dbReference type="Proteomes" id="UP000002051">
    <property type="component" value="Unassembled WGS sequence"/>
</dbReference>
<dbReference type="EMBL" id="PSQE01000007">
    <property type="protein sequence ID" value="RHN46702.1"/>
    <property type="molecule type" value="Genomic_DNA"/>
</dbReference>
<evidence type="ECO:0000259" key="4">
    <source>
        <dbReference type="PROSITE" id="PS01031"/>
    </source>
</evidence>
<organism evidence="5 8">
    <name type="scientific">Medicago truncatula</name>
    <name type="common">Barrel medic</name>
    <name type="synonym">Medicago tribuloides</name>
    <dbReference type="NCBI Taxonomy" id="3880"/>
    <lineage>
        <taxon>Eukaryota</taxon>
        <taxon>Viridiplantae</taxon>
        <taxon>Streptophyta</taxon>
        <taxon>Embryophyta</taxon>
        <taxon>Tracheophyta</taxon>
        <taxon>Spermatophyta</taxon>
        <taxon>Magnoliopsida</taxon>
        <taxon>eudicotyledons</taxon>
        <taxon>Gunneridae</taxon>
        <taxon>Pentapetalae</taxon>
        <taxon>rosids</taxon>
        <taxon>fabids</taxon>
        <taxon>Fabales</taxon>
        <taxon>Fabaceae</taxon>
        <taxon>Papilionoideae</taxon>
        <taxon>50 kb inversion clade</taxon>
        <taxon>NPAAA clade</taxon>
        <taxon>Hologalegina</taxon>
        <taxon>IRL clade</taxon>
        <taxon>Trifolieae</taxon>
        <taxon>Medicago</taxon>
    </lineage>
</organism>
<dbReference type="HOGENOM" id="CLU_827348_0_0_1"/>
<dbReference type="EMBL" id="CM001223">
    <property type="protein sequence ID" value="KEH23287.1"/>
    <property type="molecule type" value="Genomic_DNA"/>
</dbReference>
<dbReference type="PANTHER" id="PTHR46991:SF11">
    <property type="entry name" value="SMALL HEAT SHOCK PROTEIN HSPF"/>
    <property type="match status" value="1"/>
</dbReference>
<dbReference type="Gramene" id="rna41222">
    <property type="protein sequence ID" value="RHN46702.1"/>
    <property type="gene ID" value="gene41222"/>
</dbReference>
<reference evidence="7" key="3">
    <citation type="submission" date="2015-04" db="UniProtKB">
        <authorList>
            <consortium name="EnsemblPlants"/>
        </authorList>
    </citation>
    <scope>IDENTIFICATION</scope>
    <source>
        <strain evidence="7">cv. Jemalong A17</strain>
    </source>
</reference>
<dbReference type="PANTHER" id="PTHR46991">
    <property type="entry name" value="23.5 KDA HEAT SHOCK PROTEIN, MITOCHONDRIAL"/>
    <property type="match status" value="1"/>
</dbReference>
<reference evidence="5 8" key="1">
    <citation type="journal article" date="2011" name="Nature">
        <title>The Medicago genome provides insight into the evolution of rhizobial symbioses.</title>
        <authorList>
            <person name="Young N.D."/>
            <person name="Debelle F."/>
            <person name="Oldroyd G.E."/>
            <person name="Geurts R."/>
            <person name="Cannon S.B."/>
            <person name="Udvardi M.K."/>
            <person name="Benedito V.A."/>
            <person name="Mayer K.F."/>
            <person name="Gouzy J."/>
            <person name="Schoof H."/>
            <person name="Van de Peer Y."/>
            <person name="Proost S."/>
            <person name="Cook D.R."/>
            <person name="Meyers B.C."/>
            <person name="Spannagl M."/>
            <person name="Cheung F."/>
            <person name="De Mita S."/>
            <person name="Krishnakumar V."/>
            <person name="Gundlach H."/>
            <person name="Zhou S."/>
            <person name="Mudge J."/>
            <person name="Bharti A.K."/>
            <person name="Murray J.D."/>
            <person name="Naoumkina M.A."/>
            <person name="Rosen B."/>
            <person name="Silverstein K.A."/>
            <person name="Tang H."/>
            <person name="Rombauts S."/>
            <person name="Zhao P.X."/>
            <person name="Zhou P."/>
            <person name="Barbe V."/>
            <person name="Bardou P."/>
            <person name="Bechner M."/>
            <person name="Bellec A."/>
            <person name="Berger A."/>
            <person name="Berges H."/>
            <person name="Bidwell S."/>
            <person name="Bisseling T."/>
            <person name="Choisne N."/>
            <person name="Couloux A."/>
            <person name="Denny R."/>
            <person name="Deshpande S."/>
            <person name="Dai X."/>
            <person name="Doyle J.J."/>
            <person name="Dudez A.M."/>
            <person name="Farmer A.D."/>
            <person name="Fouteau S."/>
            <person name="Franken C."/>
            <person name="Gibelin C."/>
            <person name="Gish J."/>
            <person name="Goldstein S."/>
            <person name="Gonzalez A.J."/>
            <person name="Green P.J."/>
            <person name="Hallab A."/>
            <person name="Hartog M."/>
            <person name="Hua A."/>
            <person name="Humphray S.J."/>
            <person name="Jeong D.H."/>
            <person name="Jing Y."/>
            <person name="Jocker A."/>
            <person name="Kenton S.M."/>
            <person name="Kim D.J."/>
            <person name="Klee K."/>
            <person name="Lai H."/>
            <person name="Lang C."/>
            <person name="Lin S."/>
            <person name="Macmil S.L."/>
            <person name="Magdelenat G."/>
            <person name="Matthews L."/>
            <person name="McCorrison J."/>
            <person name="Monaghan E.L."/>
            <person name="Mun J.H."/>
            <person name="Najar F.Z."/>
            <person name="Nicholson C."/>
            <person name="Noirot C."/>
            <person name="O'Bleness M."/>
            <person name="Paule C.R."/>
            <person name="Poulain J."/>
            <person name="Prion F."/>
            <person name="Qin B."/>
            <person name="Qu C."/>
            <person name="Retzel E.F."/>
            <person name="Riddle C."/>
            <person name="Sallet E."/>
            <person name="Samain S."/>
            <person name="Samson N."/>
            <person name="Sanders I."/>
            <person name="Saurat O."/>
            <person name="Scarpelli C."/>
            <person name="Schiex T."/>
            <person name="Segurens B."/>
            <person name="Severin A.J."/>
            <person name="Sherrier D.J."/>
            <person name="Shi R."/>
            <person name="Sims S."/>
            <person name="Singer S.R."/>
            <person name="Sinharoy S."/>
            <person name="Sterck L."/>
            <person name="Viollet A."/>
            <person name="Wang B.B."/>
            <person name="Wang K."/>
            <person name="Wang M."/>
            <person name="Wang X."/>
            <person name="Warfsmann J."/>
            <person name="Weissenbach J."/>
            <person name="White D.D."/>
            <person name="White J.D."/>
            <person name="Wiley G.B."/>
            <person name="Wincker P."/>
            <person name="Xing Y."/>
            <person name="Yang L."/>
            <person name="Yao Z."/>
            <person name="Ying F."/>
            <person name="Zhai J."/>
            <person name="Zhou L."/>
            <person name="Zuber A."/>
            <person name="Denarie J."/>
            <person name="Dixon R.A."/>
            <person name="May G.D."/>
            <person name="Schwartz D.C."/>
            <person name="Rogers J."/>
            <person name="Quetier F."/>
            <person name="Town C.D."/>
            <person name="Roe B.A."/>
        </authorList>
    </citation>
    <scope>NUCLEOTIDE SEQUENCE [LARGE SCALE GENOMIC DNA]</scope>
    <source>
        <strain evidence="5">A17</strain>
        <strain evidence="7 8">cv. Jemalong A17</strain>
    </source>
</reference>
<evidence type="ECO:0000313" key="7">
    <source>
        <dbReference type="EnsemblPlants" id="KEH23287"/>
    </source>
</evidence>
<dbReference type="EnsemblPlants" id="KEH23287">
    <property type="protein sequence ID" value="KEH23287"/>
    <property type="gene ID" value="MTR_7g073590"/>
</dbReference>
<dbReference type="Gene3D" id="2.60.40.790">
    <property type="match status" value="1"/>
</dbReference>
<dbReference type="PROSITE" id="PS01031">
    <property type="entry name" value="SHSP"/>
    <property type="match status" value="1"/>
</dbReference>
<reference evidence="6" key="4">
    <citation type="journal article" date="2018" name="Nat. Plants">
        <title>Whole-genome landscape of Medicago truncatula symbiotic genes.</title>
        <authorList>
            <person name="Pecrix Y."/>
            <person name="Gamas P."/>
            <person name="Carrere S."/>
        </authorList>
    </citation>
    <scope>NUCLEOTIDE SEQUENCE</scope>
    <source>
        <tissue evidence="6">Leaves</tissue>
    </source>
</reference>
<sequence>MAASSLTVLSSTGLLSKSLHRPIVCSLLRPFAFYAYRYFKSNPHHLRPVASSAYSSFNTNAMPPLLRPVVASSSSSAYRSSNPKTVADRLSDSSFPHINMYPHSLSSLTVPSAGHISKSLLLPIVFSLLRSIALSSLTVFSANLISKSFLRPIAPSSLTVSSPGLISKSYLYPIVLSVLRPSYRYFKANPHLISPFAPFNTSGMPQNADTNRNGLVSAVFDLFMNQVVFNKKVIRIIQSRYHWRETEDYMLIRMYMPGRFKEDVNINVYQNTLSIKGERGGRESSCTHDLTGRHYKIDQIRARMKCSVLKVVLPKIKDGETTEERNDNNVIIVKVE</sequence>
<keyword evidence="2 6" id="KW-0346">Stress response</keyword>
<keyword evidence="1" id="KW-0809">Transit peptide</keyword>
<evidence type="ECO:0000256" key="3">
    <source>
        <dbReference type="PROSITE-ProRule" id="PRU00285"/>
    </source>
</evidence>
<proteinExistence type="inferred from homology"/>
<dbReference type="SUPFAM" id="SSF49764">
    <property type="entry name" value="HSP20-like chaperones"/>
    <property type="match status" value="1"/>
</dbReference>
<evidence type="ECO:0000313" key="8">
    <source>
        <dbReference type="Proteomes" id="UP000002051"/>
    </source>
</evidence>
<reference evidence="5 8" key="2">
    <citation type="journal article" date="2014" name="BMC Genomics">
        <title>An improved genome release (version Mt4.0) for the model legume Medicago truncatula.</title>
        <authorList>
            <person name="Tang H."/>
            <person name="Krishnakumar V."/>
            <person name="Bidwell S."/>
            <person name="Rosen B."/>
            <person name="Chan A."/>
            <person name="Zhou S."/>
            <person name="Gentzbittel L."/>
            <person name="Childs K.L."/>
            <person name="Yandell M."/>
            <person name="Gundlach H."/>
            <person name="Mayer K.F."/>
            <person name="Schwartz D.C."/>
            <person name="Town C.D."/>
        </authorList>
    </citation>
    <scope>GENOME REANNOTATION</scope>
    <source>
        <strain evidence="5">A17</strain>
        <strain evidence="7 8">cv. Jemalong A17</strain>
    </source>
</reference>
<dbReference type="STRING" id="3880.A0A072U0S3"/>